<gene>
    <name evidence="1" type="ORF">ACH4TF_34550</name>
</gene>
<evidence type="ECO:0000313" key="1">
    <source>
        <dbReference type="EMBL" id="MFI0915505.1"/>
    </source>
</evidence>
<proteinExistence type="predicted"/>
<dbReference type="RefSeq" id="WP_397615067.1">
    <property type="nucleotide sequence ID" value="NZ_JBIRRB010000026.1"/>
</dbReference>
<reference evidence="1 2" key="1">
    <citation type="submission" date="2024-10" db="EMBL/GenBank/DDBJ databases">
        <title>The Natural Products Discovery Center: Release of the First 8490 Sequenced Strains for Exploring Actinobacteria Biosynthetic Diversity.</title>
        <authorList>
            <person name="Kalkreuter E."/>
            <person name="Kautsar S.A."/>
            <person name="Yang D."/>
            <person name="Bader C.D."/>
            <person name="Teijaro C.N."/>
            <person name="Fluegel L."/>
            <person name="Davis C.M."/>
            <person name="Simpson J.R."/>
            <person name="Lauterbach L."/>
            <person name="Steele A.D."/>
            <person name="Gui C."/>
            <person name="Meng S."/>
            <person name="Li G."/>
            <person name="Viehrig K."/>
            <person name="Ye F."/>
            <person name="Su P."/>
            <person name="Kiefer A.F."/>
            <person name="Nichols A."/>
            <person name="Cepeda A.J."/>
            <person name="Yan W."/>
            <person name="Fan B."/>
            <person name="Jiang Y."/>
            <person name="Adhikari A."/>
            <person name="Zheng C.-J."/>
            <person name="Schuster L."/>
            <person name="Cowan T.M."/>
            <person name="Smanski M.J."/>
            <person name="Chevrette M.G."/>
            <person name="De Carvalho L.P.S."/>
            <person name="Shen B."/>
        </authorList>
    </citation>
    <scope>NUCLEOTIDE SEQUENCE [LARGE SCALE GENOMIC DNA]</scope>
    <source>
        <strain evidence="1 2">NPDC020979</strain>
    </source>
</reference>
<protein>
    <submittedName>
        <fullName evidence="1">Uncharacterized protein</fullName>
    </submittedName>
</protein>
<accession>A0ABW7TFJ1</accession>
<keyword evidence="2" id="KW-1185">Reference proteome</keyword>
<sequence>MKKAPTALAAGRGPDGEPLVYAFYDSMVRRILQDEVTGKPIETWKKAGEGHRYPFSAQPVRYSALWPELVEGFDGKSPVGTYRRDEKIADAYYTFHALQVRNSAYRLVSWHHQTKKRQEALKRDLPQLPSGFTLTAACEASDSNVLLWGKTAQQACIYCVWNPSTGLVGKPVTGPVPKTVTAAFLGYDKSAGERVTRLYADKSEHAFTVKRKGTSYVFTPASAPQFLAAAEKG</sequence>
<dbReference type="EMBL" id="JBIRRB010000026">
    <property type="protein sequence ID" value="MFI0915505.1"/>
    <property type="molecule type" value="Genomic_DNA"/>
</dbReference>
<comment type="caution">
    <text evidence="1">The sequence shown here is derived from an EMBL/GenBank/DDBJ whole genome shotgun (WGS) entry which is preliminary data.</text>
</comment>
<name>A0ABW7TFJ1_9ACTN</name>
<organism evidence="1 2">
    <name type="scientific">Streptomyces abikoensis</name>
    <dbReference type="NCBI Taxonomy" id="97398"/>
    <lineage>
        <taxon>Bacteria</taxon>
        <taxon>Bacillati</taxon>
        <taxon>Actinomycetota</taxon>
        <taxon>Actinomycetes</taxon>
        <taxon>Kitasatosporales</taxon>
        <taxon>Streptomycetaceae</taxon>
        <taxon>Streptomyces</taxon>
    </lineage>
</organism>
<evidence type="ECO:0000313" key="2">
    <source>
        <dbReference type="Proteomes" id="UP001611162"/>
    </source>
</evidence>
<dbReference type="Proteomes" id="UP001611162">
    <property type="component" value="Unassembled WGS sequence"/>
</dbReference>